<evidence type="ECO:0000256" key="2">
    <source>
        <dbReference type="ARBA" id="ARBA00023239"/>
    </source>
</evidence>
<comment type="similarity">
    <text evidence="1 3">Belongs to the LeuD family. LeuD type 2 subfamily.</text>
</comment>
<protein>
    <recommendedName>
        <fullName evidence="3">3-isopropylmalate dehydratase small subunit</fullName>
        <ecNumber evidence="3">4.2.1.33</ecNumber>
    </recommendedName>
    <alternativeName>
        <fullName evidence="3">Alpha-IPM isomerase</fullName>
        <shortName evidence="3">IPMI</shortName>
    </alternativeName>
    <alternativeName>
        <fullName evidence="3">Isopropylmalate isomerase</fullName>
    </alternativeName>
</protein>
<proteinExistence type="inferred from homology"/>
<name>A0ABR9ZQ54_9FIRM</name>
<feature type="domain" description="Aconitase A/isopropylmalate dehydratase small subunit swivel" evidence="4">
    <location>
        <begin position="55"/>
        <end position="110"/>
    </location>
</feature>
<evidence type="ECO:0000313" key="6">
    <source>
        <dbReference type="Proteomes" id="UP000614200"/>
    </source>
</evidence>
<evidence type="ECO:0000313" key="5">
    <source>
        <dbReference type="EMBL" id="MBF4692116.1"/>
    </source>
</evidence>
<dbReference type="Gene3D" id="3.20.19.10">
    <property type="entry name" value="Aconitase, domain 4"/>
    <property type="match status" value="1"/>
</dbReference>
<dbReference type="RefSeq" id="WP_194700361.1">
    <property type="nucleotide sequence ID" value="NZ_JADKNH010000002.1"/>
</dbReference>
<comment type="catalytic activity">
    <reaction evidence="3">
        <text>(2R,3S)-3-isopropylmalate = (2S)-2-isopropylmalate</text>
        <dbReference type="Rhea" id="RHEA:32287"/>
        <dbReference type="ChEBI" id="CHEBI:1178"/>
        <dbReference type="ChEBI" id="CHEBI:35121"/>
        <dbReference type="EC" id="4.2.1.33"/>
    </reaction>
</comment>
<dbReference type="InterPro" id="IPR050075">
    <property type="entry name" value="LeuD"/>
</dbReference>
<dbReference type="InterPro" id="IPR000573">
    <property type="entry name" value="AconitaseA/IPMdHydase_ssu_swvl"/>
</dbReference>
<gene>
    <name evidence="3" type="primary">leuD</name>
    <name evidence="5" type="ORF">ISU02_03255</name>
</gene>
<keyword evidence="6" id="KW-1185">Reference proteome</keyword>
<accession>A0ABR9ZQ54</accession>
<comment type="pathway">
    <text evidence="3">Amino-acid biosynthesis; L-leucine biosynthesis; L-leucine from 3-methyl-2-oxobutanoate: step 2/4.</text>
</comment>
<keyword evidence="2 3" id="KW-0456">Lyase</keyword>
<dbReference type="Proteomes" id="UP000614200">
    <property type="component" value="Unassembled WGS sequence"/>
</dbReference>
<organism evidence="5 6">
    <name type="scientific">Fusibacter ferrireducens</name>
    <dbReference type="NCBI Taxonomy" id="2785058"/>
    <lineage>
        <taxon>Bacteria</taxon>
        <taxon>Bacillati</taxon>
        <taxon>Bacillota</taxon>
        <taxon>Clostridia</taxon>
        <taxon>Eubacteriales</taxon>
        <taxon>Eubacteriales Family XII. Incertae Sedis</taxon>
        <taxon>Fusibacter</taxon>
    </lineage>
</organism>
<dbReference type="SUPFAM" id="SSF52016">
    <property type="entry name" value="LeuD/IlvD-like"/>
    <property type="match status" value="1"/>
</dbReference>
<evidence type="ECO:0000256" key="1">
    <source>
        <dbReference type="ARBA" id="ARBA00009869"/>
    </source>
</evidence>
<dbReference type="EC" id="4.2.1.33" evidence="3"/>
<keyword evidence="3" id="KW-0028">Amino-acid biosynthesis</keyword>
<keyword evidence="3" id="KW-0432">Leucine biosynthesis</keyword>
<dbReference type="HAMAP" id="MF_01032">
    <property type="entry name" value="LeuD_type2"/>
    <property type="match status" value="1"/>
</dbReference>
<dbReference type="InterPro" id="IPR015928">
    <property type="entry name" value="Aconitase/3IPM_dehydase_swvl"/>
</dbReference>
<keyword evidence="3" id="KW-0100">Branched-chain amino acid biosynthesis</keyword>
<dbReference type="InterPro" id="IPR011827">
    <property type="entry name" value="LeuD_type2/HacB/DmdB"/>
</dbReference>
<dbReference type="Pfam" id="PF00694">
    <property type="entry name" value="Aconitase_C"/>
    <property type="match status" value="1"/>
</dbReference>
<evidence type="ECO:0000256" key="3">
    <source>
        <dbReference type="HAMAP-Rule" id="MF_01032"/>
    </source>
</evidence>
<comment type="function">
    <text evidence="3">Catalyzes the isomerization between 2-isopropylmalate and 3-isopropylmalate, via the formation of 2-isopropylmaleate.</text>
</comment>
<dbReference type="PANTHER" id="PTHR43345">
    <property type="entry name" value="3-ISOPROPYLMALATE DEHYDRATASE SMALL SUBUNIT 2-RELATED-RELATED"/>
    <property type="match status" value="1"/>
</dbReference>
<comment type="caution">
    <text evidence="5">The sequence shown here is derived from an EMBL/GenBank/DDBJ whole genome shotgun (WGS) entry which is preliminary data.</text>
</comment>
<dbReference type="EMBL" id="JADKNH010000002">
    <property type="protein sequence ID" value="MBF4692116.1"/>
    <property type="molecule type" value="Genomic_DNA"/>
</dbReference>
<sequence length="168" mass="18741">MNNEKIRGKAWKFGDNISTDSIAPGSLIGLRSNPPEFAKHVLETARPEFCKNVKKDDFIVAGTNFGCGSSREIAPIIIKIAGVSAVLAKSFGRIFYRNAVNNGMLLIECDTDLIDEADELILDIENRKIHKANDENFEINFVLSEQEIKIISEGGLLDYIDKYQSLDF</sequence>
<dbReference type="NCBIfam" id="TIGR02087">
    <property type="entry name" value="LEUD_arch"/>
    <property type="match status" value="1"/>
</dbReference>
<dbReference type="PANTHER" id="PTHR43345:SF2">
    <property type="entry name" value="3-ISOPROPYLMALATE DEHYDRATASE SMALL SUBUNIT 1"/>
    <property type="match status" value="1"/>
</dbReference>
<comment type="subunit">
    <text evidence="3">Heterodimer of LeuC and LeuD.</text>
</comment>
<evidence type="ECO:0000259" key="4">
    <source>
        <dbReference type="Pfam" id="PF00694"/>
    </source>
</evidence>
<reference evidence="5 6" key="1">
    <citation type="submission" date="2020-11" db="EMBL/GenBank/DDBJ databases">
        <title>Fusibacter basophilias sp. nov.</title>
        <authorList>
            <person name="Qiu D."/>
        </authorList>
    </citation>
    <scope>NUCLEOTIDE SEQUENCE [LARGE SCALE GENOMIC DNA]</scope>
    <source>
        <strain evidence="5 6">Q10-2</strain>
    </source>
</reference>